<dbReference type="HAMAP" id="MF_01853">
    <property type="entry name" value="PelO"/>
    <property type="match status" value="1"/>
</dbReference>
<name>A0A0W8FAF8_9ZZZZ</name>
<dbReference type="AlphaFoldDB" id="A0A0W8FAF8"/>
<dbReference type="GO" id="GO:0071025">
    <property type="term" value="P:RNA surveillance"/>
    <property type="evidence" value="ECO:0007669"/>
    <property type="project" value="InterPro"/>
</dbReference>
<dbReference type="SMART" id="SM01194">
    <property type="entry name" value="eRF1_1"/>
    <property type="match status" value="1"/>
</dbReference>
<dbReference type="GO" id="GO:0016787">
    <property type="term" value="F:hydrolase activity"/>
    <property type="evidence" value="ECO:0007669"/>
    <property type="project" value="UniProtKB-KW"/>
</dbReference>
<dbReference type="PANTHER" id="PTHR10853">
    <property type="entry name" value="PELOTA"/>
    <property type="match status" value="1"/>
</dbReference>
<keyword evidence="4" id="KW-0963">Cytoplasm</keyword>
<dbReference type="InterPro" id="IPR058547">
    <property type="entry name" value="Pelota_N"/>
</dbReference>
<organism evidence="10">
    <name type="scientific">hydrocarbon metagenome</name>
    <dbReference type="NCBI Taxonomy" id="938273"/>
    <lineage>
        <taxon>unclassified sequences</taxon>
        <taxon>metagenomes</taxon>
        <taxon>ecological metagenomes</taxon>
    </lineage>
</organism>
<dbReference type="InterPro" id="IPR029064">
    <property type="entry name" value="Ribosomal_eL30-like_sf"/>
</dbReference>
<dbReference type="InterPro" id="IPR005141">
    <property type="entry name" value="eRF1_2"/>
</dbReference>
<dbReference type="GO" id="GO:0070481">
    <property type="term" value="P:nuclear-transcribed mRNA catabolic process, non-stop decay"/>
    <property type="evidence" value="ECO:0007669"/>
    <property type="project" value="InterPro"/>
</dbReference>
<dbReference type="InterPro" id="IPR038069">
    <property type="entry name" value="Pelota/DOM34_N"/>
</dbReference>
<gene>
    <name evidence="10" type="ORF">ASZ90_012503</name>
</gene>
<evidence type="ECO:0000256" key="8">
    <source>
        <dbReference type="ARBA" id="ARBA00022801"/>
    </source>
</evidence>
<comment type="caution">
    <text evidence="10">The sequence shown here is derived from an EMBL/GenBank/DDBJ whole genome shotgun (WGS) entry which is preliminary data.</text>
</comment>
<keyword evidence="8" id="KW-0378">Hydrolase</keyword>
<accession>A0A0W8FAF8</accession>
<dbReference type="InterPro" id="IPR005142">
    <property type="entry name" value="eRF1_3"/>
</dbReference>
<dbReference type="InterPro" id="IPR023521">
    <property type="entry name" value="Pelota_arc"/>
</dbReference>
<evidence type="ECO:0000256" key="5">
    <source>
        <dbReference type="ARBA" id="ARBA00022722"/>
    </source>
</evidence>
<reference evidence="10" key="1">
    <citation type="journal article" date="2015" name="Proc. Natl. Acad. Sci. U.S.A.">
        <title>Networks of energetic and metabolic interactions define dynamics in microbial communities.</title>
        <authorList>
            <person name="Embree M."/>
            <person name="Liu J.K."/>
            <person name="Al-Bassam M.M."/>
            <person name="Zengler K."/>
        </authorList>
    </citation>
    <scope>NUCLEOTIDE SEQUENCE</scope>
</reference>
<keyword evidence="6" id="KW-0479">Metal-binding</keyword>
<dbReference type="NCBIfam" id="TIGR00111">
    <property type="entry name" value="pelota"/>
    <property type="match status" value="1"/>
</dbReference>
<comment type="similarity">
    <text evidence="3">Belongs to the eukaryotic release factor 1 family. Pelota subfamily.</text>
</comment>
<dbReference type="Pfam" id="PF03464">
    <property type="entry name" value="eRF1_2"/>
    <property type="match status" value="1"/>
</dbReference>
<sequence length="345" mass="37829">MRVLKKDLRGEEGEIALLPESLDDLWHLRHLVERGDLVFALSQRKVPAIADKARPEKMERKTVRLGVKIEDVEFHMYSNWLRLHGRIVSGMDVGSYHTLNIEVGTDLSILKYHWRPDLLARIDDAVKESQRPKVVLALVEEGEATIGLLRQFGVQMAAEIRMSSGKGSGEDTRASFMRGVAEAIDNAAGGGADVILAGPGFAKDDLKKVIDSSYPDLAGRIAMDDASSIGRSGFQEVLRRGAVKSVLESSRIAREAKLIEELFREIATGGKAAYGIAEVQKAMNYGAIESLLVLDEFARRGDVDDIMRQVGNSRGKVIVFSSEFEPGDRLASLGGVAALLRFKIA</sequence>
<dbReference type="InterPro" id="IPR005140">
    <property type="entry name" value="eRF1_Pelota-like_N"/>
</dbReference>
<feature type="domain" description="eRF1/Pelota-like N-terminal" evidence="9">
    <location>
        <begin position="1"/>
        <end position="127"/>
    </location>
</feature>
<evidence type="ECO:0000256" key="3">
    <source>
        <dbReference type="ARBA" id="ARBA00009504"/>
    </source>
</evidence>
<dbReference type="GO" id="GO:0051301">
    <property type="term" value="P:cell division"/>
    <property type="evidence" value="ECO:0007669"/>
    <property type="project" value="UniProtKB-KW"/>
</dbReference>
<dbReference type="Pfam" id="PF03465">
    <property type="entry name" value="eRF1_3"/>
    <property type="match status" value="1"/>
</dbReference>
<dbReference type="Gene3D" id="3.30.420.60">
    <property type="entry name" value="eRF1 domain 2"/>
    <property type="match status" value="1"/>
</dbReference>
<dbReference type="SUPFAM" id="SSF53137">
    <property type="entry name" value="Translational machinery components"/>
    <property type="match status" value="1"/>
</dbReference>
<evidence type="ECO:0000256" key="4">
    <source>
        <dbReference type="ARBA" id="ARBA00022490"/>
    </source>
</evidence>
<dbReference type="Gene3D" id="2.30.30.870">
    <property type="entry name" value="Pelota, domain A"/>
    <property type="match status" value="1"/>
</dbReference>
<dbReference type="Gene3D" id="3.30.1330.30">
    <property type="match status" value="1"/>
</dbReference>
<evidence type="ECO:0000256" key="1">
    <source>
        <dbReference type="ARBA" id="ARBA00001968"/>
    </source>
</evidence>
<dbReference type="GO" id="GO:0046872">
    <property type="term" value="F:metal ion binding"/>
    <property type="evidence" value="ECO:0007669"/>
    <property type="project" value="UniProtKB-KW"/>
</dbReference>
<dbReference type="GO" id="GO:0004519">
    <property type="term" value="F:endonuclease activity"/>
    <property type="evidence" value="ECO:0007669"/>
    <property type="project" value="UniProtKB-KW"/>
</dbReference>
<protein>
    <submittedName>
        <fullName evidence="10">Putative cell division protein</fullName>
    </submittedName>
</protein>
<dbReference type="Pfam" id="PF26356">
    <property type="entry name" value="Pelota_N"/>
    <property type="match status" value="1"/>
</dbReference>
<dbReference type="EMBL" id="LNQE01001420">
    <property type="protein sequence ID" value="KUG17793.1"/>
    <property type="molecule type" value="Genomic_DNA"/>
</dbReference>
<keyword evidence="10" id="KW-0132">Cell division</keyword>
<evidence type="ECO:0000256" key="2">
    <source>
        <dbReference type="ARBA" id="ARBA00004496"/>
    </source>
</evidence>
<dbReference type="GO" id="GO:0005737">
    <property type="term" value="C:cytoplasm"/>
    <property type="evidence" value="ECO:0007669"/>
    <property type="project" value="UniProtKB-SubCell"/>
</dbReference>
<evidence type="ECO:0000256" key="6">
    <source>
        <dbReference type="ARBA" id="ARBA00022723"/>
    </source>
</evidence>
<proteinExistence type="inferred from homology"/>
<dbReference type="InterPro" id="IPR004405">
    <property type="entry name" value="TF_pelota"/>
</dbReference>
<dbReference type="SUPFAM" id="SSF55315">
    <property type="entry name" value="L30e-like"/>
    <property type="match status" value="1"/>
</dbReference>
<evidence type="ECO:0000259" key="9">
    <source>
        <dbReference type="SMART" id="SM01194"/>
    </source>
</evidence>
<keyword evidence="10" id="KW-0131">Cell cycle</keyword>
<keyword evidence="5" id="KW-0540">Nuclease</keyword>
<comment type="cofactor">
    <cofactor evidence="1">
        <name>a divalent metal cation</name>
        <dbReference type="ChEBI" id="CHEBI:60240"/>
    </cofactor>
</comment>
<evidence type="ECO:0000256" key="7">
    <source>
        <dbReference type="ARBA" id="ARBA00022759"/>
    </source>
</evidence>
<keyword evidence="7" id="KW-0255">Endonuclease</keyword>
<dbReference type="GO" id="GO:0032790">
    <property type="term" value="P:ribosome disassembly"/>
    <property type="evidence" value="ECO:0007669"/>
    <property type="project" value="TreeGrafter"/>
</dbReference>
<evidence type="ECO:0000313" key="10">
    <source>
        <dbReference type="EMBL" id="KUG17793.1"/>
    </source>
</evidence>
<dbReference type="GO" id="GO:0070651">
    <property type="term" value="P:nonfunctional rRNA decay"/>
    <property type="evidence" value="ECO:0007669"/>
    <property type="project" value="TreeGrafter"/>
</dbReference>
<comment type="subcellular location">
    <subcellularLocation>
        <location evidence="2">Cytoplasm</location>
    </subcellularLocation>
</comment>
<dbReference type="PANTHER" id="PTHR10853:SF0">
    <property type="entry name" value="PROTEIN PELOTA HOMOLOG"/>
    <property type="match status" value="1"/>
</dbReference>
<dbReference type="GO" id="GO:0070966">
    <property type="term" value="P:nuclear-transcribed mRNA catabolic process, no-go decay"/>
    <property type="evidence" value="ECO:0007669"/>
    <property type="project" value="InterPro"/>
</dbReference>
<dbReference type="SUPFAM" id="SSF159065">
    <property type="entry name" value="Dom34/Pelota N-terminal domain-like"/>
    <property type="match status" value="1"/>
</dbReference>
<dbReference type="InterPro" id="IPR042226">
    <property type="entry name" value="eFR1_2_sf"/>
</dbReference>